<reference evidence="1 2" key="1">
    <citation type="submission" date="2019-05" db="EMBL/GenBank/DDBJ databases">
        <title>Another draft genome of Portunus trituberculatus and its Hox gene families provides insights of decapod evolution.</title>
        <authorList>
            <person name="Jeong J.-H."/>
            <person name="Song I."/>
            <person name="Kim S."/>
            <person name="Choi T."/>
            <person name="Kim D."/>
            <person name="Ryu S."/>
            <person name="Kim W."/>
        </authorList>
    </citation>
    <scope>NUCLEOTIDE SEQUENCE [LARGE SCALE GENOMIC DNA]</scope>
    <source>
        <tissue evidence="1">Muscle</tissue>
    </source>
</reference>
<sequence>MGELTCPPRRRAISIIPTIPHCFLSIWHSFTPSLSAFVQCSLSRLTSQRQFGLGQQNDHRTVQAGWQVGRQADRHHTARTCARHNSLAPPSCPGSIFFHGSFVFSVLPQRSLRHKSVIVVRDSNLNVLTLQGYLEH</sequence>
<name>A0A5B7DV65_PORTR</name>
<dbReference type="Proteomes" id="UP000324222">
    <property type="component" value="Unassembled WGS sequence"/>
</dbReference>
<proteinExistence type="predicted"/>
<protein>
    <submittedName>
        <fullName evidence="1">Uncharacterized protein</fullName>
    </submittedName>
</protein>
<comment type="caution">
    <text evidence="1">The sequence shown here is derived from an EMBL/GenBank/DDBJ whole genome shotgun (WGS) entry which is preliminary data.</text>
</comment>
<keyword evidence="2" id="KW-1185">Reference proteome</keyword>
<dbReference type="EMBL" id="VSRR010001478">
    <property type="protein sequence ID" value="MPC25562.1"/>
    <property type="molecule type" value="Genomic_DNA"/>
</dbReference>
<gene>
    <name evidence="1" type="ORF">E2C01_018681</name>
</gene>
<dbReference type="AlphaFoldDB" id="A0A5B7DV65"/>
<accession>A0A5B7DV65</accession>
<evidence type="ECO:0000313" key="2">
    <source>
        <dbReference type="Proteomes" id="UP000324222"/>
    </source>
</evidence>
<organism evidence="1 2">
    <name type="scientific">Portunus trituberculatus</name>
    <name type="common">Swimming crab</name>
    <name type="synonym">Neptunus trituberculatus</name>
    <dbReference type="NCBI Taxonomy" id="210409"/>
    <lineage>
        <taxon>Eukaryota</taxon>
        <taxon>Metazoa</taxon>
        <taxon>Ecdysozoa</taxon>
        <taxon>Arthropoda</taxon>
        <taxon>Crustacea</taxon>
        <taxon>Multicrustacea</taxon>
        <taxon>Malacostraca</taxon>
        <taxon>Eumalacostraca</taxon>
        <taxon>Eucarida</taxon>
        <taxon>Decapoda</taxon>
        <taxon>Pleocyemata</taxon>
        <taxon>Brachyura</taxon>
        <taxon>Eubrachyura</taxon>
        <taxon>Portunoidea</taxon>
        <taxon>Portunidae</taxon>
        <taxon>Portuninae</taxon>
        <taxon>Portunus</taxon>
    </lineage>
</organism>
<evidence type="ECO:0000313" key="1">
    <source>
        <dbReference type="EMBL" id="MPC25562.1"/>
    </source>
</evidence>